<evidence type="ECO:0000313" key="1">
    <source>
        <dbReference type="EMBL" id="CAF1402688.1"/>
    </source>
</evidence>
<dbReference type="EMBL" id="CAJNOO010005068">
    <property type="protein sequence ID" value="CAF1402688.1"/>
    <property type="molecule type" value="Genomic_DNA"/>
</dbReference>
<sequence length="100" mass="11700">NSKSFYYLYFDESQFWRKKSLSHLETIIIGSTVDRCYSRTMIGFHTMIEYLLPYVPKLKTLSINSLGFEEYDCYQQSKVPSITTTTNSVLPLKLELPRAI</sequence>
<organism evidence="1 2">
    <name type="scientific">Rotaria sordida</name>
    <dbReference type="NCBI Taxonomy" id="392033"/>
    <lineage>
        <taxon>Eukaryota</taxon>
        <taxon>Metazoa</taxon>
        <taxon>Spiralia</taxon>
        <taxon>Gnathifera</taxon>
        <taxon>Rotifera</taxon>
        <taxon>Eurotatoria</taxon>
        <taxon>Bdelloidea</taxon>
        <taxon>Philodinida</taxon>
        <taxon>Philodinidae</taxon>
        <taxon>Rotaria</taxon>
    </lineage>
</organism>
<comment type="caution">
    <text evidence="1">The sequence shown here is derived from an EMBL/GenBank/DDBJ whole genome shotgun (WGS) entry which is preliminary data.</text>
</comment>
<feature type="non-terminal residue" evidence="1">
    <location>
        <position position="1"/>
    </location>
</feature>
<dbReference type="OrthoDB" id="10629750at2759"/>
<reference evidence="1" key="1">
    <citation type="submission" date="2021-02" db="EMBL/GenBank/DDBJ databases">
        <authorList>
            <person name="Nowell W R."/>
        </authorList>
    </citation>
    <scope>NUCLEOTIDE SEQUENCE</scope>
</reference>
<gene>
    <name evidence="1" type="ORF">RFH988_LOCUS34910</name>
</gene>
<proteinExistence type="predicted"/>
<accession>A0A815KYA6</accession>
<dbReference type="AlphaFoldDB" id="A0A815KYA6"/>
<evidence type="ECO:0000313" key="2">
    <source>
        <dbReference type="Proteomes" id="UP000663882"/>
    </source>
</evidence>
<dbReference type="Proteomes" id="UP000663882">
    <property type="component" value="Unassembled WGS sequence"/>
</dbReference>
<name>A0A815KYA6_9BILA</name>
<protein>
    <submittedName>
        <fullName evidence="1">Uncharacterized protein</fullName>
    </submittedName>
</protein>